<dbReference type="Proteomes" id="UP000561181">
    <property type="component" value="Unassembled WGS sequence"/>
</dbReference>
<evidence type="ECO:0000256" key="1">
    <source>
        <dbReference type="SAM" id="MobiDB-lite"/>
    </source>
</evidence>
<feature type="region of interest" description="Disordered" evidence="1">
    <location>
        <begin position="1"/>
        <end position="32"/>
    </location>
</feature>
<protein>
    <submittedName>
        <fullName evidence="2">DUF1800 domain-containing protein</fullName>
    </submittedName>
</protein>
<dbReference type="RefSeq" id="WP_170012235.1">
    <property type="nucleotide sequence ID" value="NZ_JABCRE010000003.1"/>
</dbReference>
<feature type="region of interest" description="Disordered" evidence="1">
    <location>
        <begin position="55"/>
        <end position="83"/>
    </location>
</feature>
<comment type="caution">
    <text evidence="2">The sequence shown here is derived from an EMBL/GenBank/DDBJ whole genome shotgun (WGS) entry which is preliminary data.</text>
</comment>
<keyword evidence="3" id="KW-1185">Reference proteome</keyword>
<evidence type="ECO:0000313" key="3">
    <source>
        <dbReference type="Proteomes" id="UP000561181"/>
    </source>
</evidence>
<dbReference type="PANTHER" id="PTHR43737">
    <property type="entry name" value="BLL7424 PROTEIN"/>
    <property type="match status" value="1"/>
</dbReference>
<feature type="compositionally biased region" description="Gly residues" evidence="1">
    <location>
        <begin position="55"/>
        <end position="73"/>
    </location>
</feature>
<name>A0A848QLF6_9SPHN</name>
<dbReference type="EMBL" id="JABCRE010000003">
    <property type="protein sequence ID" value="NMW31974.1"/>
    <property type="molecule type" value="Genomic_DNA"/>
</dbReference>
<proteinExistence type="predicted"/>
<gene>
    <name evidence="2" type="ORF">HKD42_07870</name>
</gene>
<dbReference type="Pfam" id="PF08811">
    <property type="entry name" value="DUF1800"/>
    <property type="match status" value="1"/>
</dbReference>
<sequence length="620" mass="67298">MKDCVTDERLSEATERDHGSLEENLTVLPEDGPASLPAKGITVSALAIATAACGGGDSGGGSAPPTGSSGGGTVTPPPTVLKPTTDEAAARFALRAAFSAPIGSISNLKDRGYEPWLDGQMSASNDQTAEQFFQSRGFDDITTDQFFFNRRIGDYMIWSQLMSRGSEVRKRAALALSEFFVVSLNSVSITWRSQAIGEYWDILNRRAFGNFRDLLEDITLNPAMGVFLNTRGNRKANPSTGRVPDENYGREVMQLFSIGLFELNVDGTQRTDGSGNPIPTYSNDDVTGISKAFTGYDFDFDGIGYTPNPRNPNNQIPDVEYVRRPMTADPAKWQRPRTQSEHSAEEKAFLGTVIPAGTGAAETLRLTLDAIFQHPNVGPFFGKQMIQRLVTSNPSPQYVQRVAQTFNDNGSGVRGDLRAVFTAILMDEEALDPAGLTNPMFGRLREPMVRYAQWGRTFDVSSVNGNWDIGDTSSNSTALGQAPLRSPSVFNFFRPGYIPAGSQAAANNLLAPEFQLVNETSVAGYVNFMEGVIGGTGRFGRDVKASYSGELPIAHQSDALLDRLDLVLAGGQLTQNTRDVIKAALDDITVTETSDDATKLRRIHIGVMLVMASNDYMVQK</sequence>
<evidence type="ECO:0000313" key="2">
    <source>
        <dbReference type="EMBL" id="NMW31974.1"/>
    </source>
</evidence>
<accession>A0A848QLF6</accession>
<dbReference type="PANTHER" id="PTHR43737:SF1">
    <property type="entry name" value="DUF1501 DOMAIN-CONTAINING PROTEIN"/>
    <property type="match status" value="1"/>
</dbReference>
<dbReference type="AlphaFoldDB" id="A0A848QLF6"/>
<feature type="compositionally biased region" description="Basic and acidic residues" evidence="1">
    <location>
        <begin position="1"/>
        <end position="21"/>
    </location>
</feature>
<organism evidence="2 3">
    <name type="scientific">Pontixanthobacter rizhaonensis</name>
    <dbReference type="NCBI Taxonomy" id="2730337"/>
    <lineage>
        <taxon>Bacteria</taxon>
        <taxon>Pseudomonadati</taxon>
        <taxon>Pseudomonadota</taxon>
        <taxon>Alphaproteobacteria</taxon>
        <taxon>Sphingomonadales</taxon>
        <taxon>Erythrobacteraceae</taxon>
        <taxon>Pontixanthobacter</taxon>
    </lineage>
</organism>
<reference evidence="2 3" key="1">
    <citation type="submission" date="2020-04" db="EMBL/GenBank/DDBJ databases">
        <authorList>
            <person name="Liu A."/>
        </authorList>
    </citation>
    <scope>NUCLEOTIDE SEQUENCE [LARGE SCALE GENOMIC DNA]</scope>
    <source>
        <strain evidence="2 3">RZ02</strain>
    </source>
</reference>
<dbReference type="InterPro" id="IPR014917">
    <property type="entry name" value="DUF1800"/>
</dbReference>